<keyword evidence="1" id="KW-0472">Membrane</keyword>
<organism evidence="2 3">
    <name type="scientific">Nannochloropsis gaditana</name>
    <dbReference type="NCBI Taxonomy" id="72520"/>
    <lineage>
        <taxon>Eukaryota</taxon>
        <taxon>Sar</taxon>
        <taxon>Stramenopiles</taxon>
        <taxon>Ochrophyta</taxon>
        <taxon>Eustigmatophyceae</taxon>
        <taxon>Eustigmatales</taxon>
        <taxon>Monodopsidaceae</taxon>
        <taxon>Nannochloropsis</taxon>
    </lineage>
</organism>
<keyword evidence="1" id="KW-1133">Transmembrane helix</keyword>
<feature type="transmembrane region" description="Helical" evidence="1">
    <location>
        <begin position="16"/>
        <end position="39"/>
    </location>
</feature>
<dbReference type="EMBL" id="AZIL01001199">
    <property type="protein sequence ID" value="EWM24507.1"/>
    <property type="molecule type" value="Genomic_DNA"/>
</dbReference>
<comment type="caution">
    <text evidence="2">The sequence shown here is derived from an EMBL/GenBank/DDBJ whole genome shotgun (WGS) entry which is preliminary data.</text>
</comment>
<keyword evidence="1" id="KW-0812">Transmembrane</keyword>
<protein>
    <submittedName>
        <fullName evidence="2">Uncharacterized protein</fullName>
    </submittedName>
</protein>
<dbReference type="AlphaFoldDB" id="W7TE95"/>
<evidence type="ECO:0000256" key="1">
    <source>
        <dbReference type="SAM" id="Phobius"/>
    </source>
</evidence>
<evidence type="ECO:0000313" key="3">
    <source>
        <dbReference type="Proteomes" id="UP000019335"/>
    </source>
</evidence>
<accession>W7TE95</accession>
<gene>
    <name evidence="2" type="ORF">Naga_101924g2</name>
</gene>
<dbReference type="Proteomes" id="UP000019335">
    <property type="component" value="Chromosome 13"/>
</dbReference>
<name>W7TE95_9STRA</name>
<reference evidence="2 3" key="1">
    <citation type="journal article" date="2014" name="Mol. Plant">
        <title>Chromosome Scale Genome Assembly and Transcriptome Profiling of Nannochloropsis gaditana in Nitrogen Depletion.</title>
        <authorList>
            <person name="Corteggiani Carpinelli E."/>
            <person name="Telatin A."/>
            <person name="Vitulo N."/>
            <person name="Forcato C."/>
            <person name="D'Angelo M."/>
            <person name="Schiavon R."/>
            <person name="Vezzi A."/>
            <person name="Giacometti G.M."/>
            <person name="Morosinotto T."/>
            <person name="Valle G."/>
        </authorList>
    </citation>
    <scope>NUCLEOTIDE SEQUENCE [LARGE SCALE GENOMIC DNA]</scope>
    <source>
        <strain evidence="2 3">B-31</strain>
    </source>
</reference>
<proteinExistence type="predicted"/>
<keyword evidence="3" id="KW-1185">Reference proteome</keyword>
<sequence>MDIARDIGSDLCPSTLWLLCCCCHVSLALSVLTGLWVLARARIFSWQDLGPVTCNAASAVEGTQRLRKCRGIDAACPCGKSRPLSSLRWTDEVTQLAKVT</sequence>
<evidence type="ECO:0000313" key="2">
    <source>
        <dbReference type="EMBL" id="EWM24507.1"/>
    </source>
</evidence>